<dbReference type="InterPro" id="IPR000160">
    <property type="entry name" value="GGDEF_dom"/>
</dbReference>
<dbReference type="GO" id="GO:1902201">
    <property type="term" value="P:negative regulation of bacterial-type flagellum-dependent cell motility"/>
    <property type="evidence" value="ECO:0007669"/>
    <property type="project" value="TreeGrafter"/>
</dbReference>
<keyword evidence="2" id="KW-1133">Transmembrane helix</keyword>
<organism evidence="4 5">
    <name type="scientific">Aquabacterium soli</name>
    <dbReference type="NCBI Taxonomy" id="2493092"/>
    <lineage>
        <taxon>Bacteria</taxon>
        <taxon>Pseudomonadati</taxon>
        <taxon>Pseudomonadota</taxon>
        <taxon>Betaproteobacteria</taxon>
        <taxon>Burkholderiales</taxon>
        <taxon>Aquabacterium</taxon>
    </lineage>
</organism>
<name>A0A3R8T081_9BURK</name>
<dbReference type="PROSITE" id="PS50887">
    <property type="entry name" value="GGDEF"/>
    <property type="match status" value="1"/>
</dbReference>
<dbReference type="InterPro" id="IPR043128">
    <property type="entry name" value="Rev_trsase/Diguanyl_cyclase"/>
</dbReference>
<dbReference type="OrthoDB" id="8792640at2"/>
<dbReference type="InterPro" id="IPR050469">
    <property type="entry name" value="Diguanylate_Cyclase"/>
</dbReference>
<dbReference type="PANTHER" id="PTHR45138:SF5">
    <property type="entry name" value="BIFUNCTIONAL PERIPLASMIC SUBSTRATE BINDING PROTEIN_CYTOPLASMIC DIGUANYLATE CYCLASE"/>
    <property type="match status" value="1"/>
</dbReference>
<feature type="transmembrane region" description="Helical" evidence="2">
    <location>
        <begin position="127"/>
        <end position="147"/>
    </location>
</feature>
<dbReference type="EC" id="2.7.7.65" evidence="1"/>
<feature type="transmembrane region" description="Helical" evidence="2">
    <location>
        <begin position="39"/>
        <end position="61"/>
    </location>
</feature>
<dbReference type="Pfam" id="PF00990">
    <property type="entry name" value="GGDEF"/>
    <property type="match status" value="1"/>
</dbReference>
<keyword evidence="5" id="KW-1185">Reference proteome</keyword>
<keyword evidence="2" id="KW-0472">Membrane</keyword>
<feature type="transmembrane region" description="Helical" evidence="2">
    <location>
        <begin position="67"/>
        <end position="85"/>
    </location>
</feature>
<dbReference type="RefSeq" id="WP_125244536.1">
    <property type="nucleotide sequence ID" value="NZ_RSED01000015.1"/>
</dbReference>
<dbReference type="GO" id="GO:0005886">
    <property type="term" value="C:plasma membrane"/>
    <property type="evidence" value="ECO:0007669"/>
    <property type="project" value="TreeGrafter"/>
</dbReference>
<dbReference type="CDD" id="cd01949">
    <property type="entry name" value="GGDEF"/>
    <property type="match status" value="1"/>
</dbReference>
<evidence type="ECO:0000256" key="2">
    <source>
        <dbReference type="SAM" id="Phobius"/>
    </source>
</evidence>
<dbReference type="SMART" id="SM00267">
    <property type="entry name" value="GGDEF"/>
    <property type="match status" value="1"/>
</dbReference>
<evidence type="ECO:0000313" key="4">
    <source>
        <dbReference type="EMBL" id="RRS03073.1"/>
    </source>
</evidence>
<comment type="caution">
    <text evidence="4">The sequence shown here is derived from an EMBL/GenBank/DDBJ whole genome shotgun (WGS) entry which is preliminary data.</text>
</comment>
<dbReference type="InterPro" id="IPR029787">
    <property type="entry name" value="Nucleotide_cyclase"/>
</dbReference>
<feature type="transmembrane region" description="Helical" evidence="2">
    <location>
        <begin position="196"/>
        <end position="218"/>
    </location>
</feature>
<dbReference type="NCBIfam" id="TIGR00254">
    <property type="entry name" value="GGDEF"/>
    <property type="match status" value="1"/>
</dbReference>
<evidence type="ECO:0000313" key="5">
    <source>
        <dbReference type="Proteomes" id="UP000269265"/>
    </source>
</evidence>
<dbReference type="Proteomes" id="UP000269265">
    <property type="component" value="Unassembled WGS sequence"/>
</dbReference>
<dbReference type="SUPFAM" id="SSF55073">
    <property type="entry name" value="Nucleotide cyclase"/>
    <property type="match status" value="1"/>
</dbReference>
<evidence type="ECO:0000256" key="1">
    <source>
        <dbReference type="ARBA" id="ARBA00012528"/>
    </source>
</evidence>
<dbReference type="Gene3D" id="3.30.70.270">
    <property type="match status" value="1"/>
</dbReference>
<reference evidence="4 5" key="1">
    <citation type="submission" date="2018-12" db="EMBL/GenBank/DDBJ databases">
        <title>The whole draft genome of Aquabacterium sp. SJQ9.</title>
        <authorList>
            <person name="Sun L."/>
            <person name="Gao X."/>
            <person name="Chen W."/>
            <person name="Huang K."/>
        </authorList>
    </citation>
    <scope>NUCLEOTIDE SEQUENCE [LARGE SCALE GENOMIC DNA]</scope>
    <source>
        <strain evidence="4 5">SJQ9</strain>
    </source>
</reference>
<dbReference type="AlphaFoldDB" id="A0A3R8T081"/>
<sequence>MAVLENLHPPTLFFTTIVVMATAAGIMTYVGLSQRTYRGFWWWVWAQWLNLAGAVCTLYRYDHPAMFALSVLLALQWPITMLGGLRRFYVRSELPVPPWGDQVVLIAGFLWWLMVWSHAPDDAGGRVASFTMSSIAGYAYASWMVWSIREWRESTHLKAFLLFMVLGVAVQVPRLIEGIQLWGVQVTAPNTFVQQPFLSLTLTVAVIFAVYMGLLLTYERTEQDLRESQRQLRLMVDFDMLTQLPNRRHFQDMAQQTVRLSPPGACALMVFDIDGFKHLNEVHGHAAGDTALRLVSSVARAMLRGRDLVGRLGGDQFIALLPDTNPQDALHVATRMARLIDEKQRERDSAREPIGLSVGIVQVQESETMDHAIHRATEAVAEAKRQGAHRAVLASVDAQGTPGVISVQAFKPTRS</sequence>
<protein>
    <recommendedName>
        <fullName evidence="1">diguanylate cyclase</fullName>
        <ecNumber evidence="1">2.7.7.65</ecNumber>
    </recommendedName>
</protein>
<dbReference type="EMBL" id="RSED01000015">
    <property type="protein sequence ID" value="RRS03073.1"/>
    <property type="molecule type" value="Genomic_DNA"/>
</dbReference>
<feature type="transmembrane region" description="Helical" evidence="2">
    <location>
        <begin position="97"/>
        <end position="115"/>
    </location>
</feature>
<proteinExistence type="predicted"/>
<feature type="transmembrane region" description="Helical" evidence="2">
    <location>
        <begin position="159"/>
        <end position="176"/>
    </location>
</feature>
<gene>
    <name evidence="4" type="ORF">EIP75_17265</name>
</gene>
<dbReference type="GO" id="GO:0043709">
    <property type="term" value="P:cell adhesion involved in single-species biofilm formation"/>
    <property type="evidence" value="ECO:0007669"/>
    <property type="project" value="TreeGrafter"/>
</dbReference>
<dbReference type="GO" id="GO:0052621">
    <property type="term" value="F:diguanylate cyclase activity"/>
    <property type="evidence" value="ECO:0007669"/>
    <property type="project" value="UniProtKB-EC"/>
</dbReference>
<feature type="domain" description="GGDEF" evidence="3">
    <location>
        <begin position="264"/>
        <end position="396"/>
    </location>
</feature>
<evidence type="ECO:0000259" key="3">
    <source>
        <dbReference type="PROSITE" id="PS50887"/>
    </source>
</evidence>
<dbReference type="PANTHER" id="PTHR45138">
    <property type="entry name" value="REGULATORY COMPONENTS OF SENSORY TRANSDUCTION SYSTEM"/>
    <property type="match status" value="1"/>
</dbReference>
<keyword evidence="2" id="KW-0812">Transmembrane</keyword>
<feature type="transmembrane region" description="Helical" evidence="2">
    <location>
        <begin position="12"/>
        <end position="32"/>
    </location>
</feature>
<accession>A0A3R8T081</accession>